<dbReference type="Gene3D" id="2.60.40.1080">
    <property type="match status" value="6"/>
</dbReference>
<dbReference type="InterPro" id="IPR003343">
    <property type="entry name" value="Big_2"/>
</dbReference>
<dbReference type="SUPFAM" id="SSF49373">
    <property type="entry name" value="Invasin/intimin cell-adhesion fragments"/>
    <property type="match status" value="6"/>
</dbReference>
<dbReference type="EMBL" id="JACHXZ010000001">
    <property type="protein sequence ID" value="MBB3166944.1"/>
    <property type="molecule type" value="Genomic_DNA"/>
</dbReference>
<keyword evidence="5" id="KW-0449">Lipoprotein</keyword>
<gene>
    <name evidence="5" type="ORF">FHS30_000120</name>
</gene>
<feature type="domain" description="BIG2" evidence="4">
    <location>
        <begin position="462"/>
        <end position="537"/>
    </location>
</feature>
<protein>
    <submittedName>
        <fullName evidence="5">Putative small lipoprotein YifL</fullName>
    </submittedName>
</protein>
<dbReference type="InterPro" id="IPR008964">
    <property type="entry name" value="Invasin/intimin_cell_adhesion"/>
</dbReference>
<evidence type="ECO:0000259" key="4">
    <source>
        <dbReference type="SMART" id="SM00635"/>
    </source>
</evidence>
<dbReference type="PANTHER" id="PTHR24412:SF441">
    <property type="entry name" value="KELCH-LIKE PROTEIN 28"/>
    <property type="match status" value="1"/>
</dbReference>
<dbReference type="Gene3D" id="2.120.10.80">
    <property type="entry name" value="Kelch-type beta propeller"/>
    <property type="match status" value="3"/>
</dbReference>
<feature type="domain" description="BIG2" evidence="4">
    <location>
        <begin position="34"/>
        <end position="115"/>
    </location>
</feature>
<keyword evidence="1" id="KW-0880">Kelch repeat</keyword>
<reference evidence="5 6" key="1">
    <citation type="submission" date="2020-08" db="EMBL/GenBank/DDBJ databases">
        <title>Genomic Encyclopedia of Type Strains, Phase III (KMG-III): the genomes of soil and plant-associated and newly described type strains.</title>
        <authorList>
            <person name="Whitman W."/>
        </authorList>
    </citation>
    <scope>NUCLEOTIDE SEQUENCE [LARGE SCALE GENOMIC DNA]</scope>
    <source>
        <strain evidence="5 6">CECT 8571</strain>
    </source>
</reference>
<dbReference type="Pfam" id="PF02368">
    <property type="entry name" value="Big_2"/>
    <property type="match status" value="1"/>
</dbReference>
<feature type="domain" description="BIG2" evidence="4">
    <location>
        <begin position="127"/>
        <end position="196"/>
    </location>
</feature>
<dbReference type="AlphaFoldDB" id="A0A839UFX6"/>
<keyword evidence="6" id="KW-1185">Reference proteome</keyword>
<accession>A0A839UFX6</accession>
<sequence length="1206" mass="129082">MPYQTIKIFFILINILAIAACGGGGSSDNPPADEVPAVSLQEQTINFSETGTIELQVGDVRTTTTSAKSEGALNFHSADTDIVNIDANGTISAMSAGATRITITAPADQAYKSASLELAVVVSKRPANTRFEVDRLTLMAGVNHQIAAFTDSDAGLEFSSANPEIATVSTTGWIDTKAQGLTTIIAKSKESARFLAGETTLALTVGLAPQSLSLALGTSPTGFIGEQLTNTASSPGTGSFSFTSSDPTIASIDDSGVLSLLTAGQADITVSRAADTLYASAETNYRVTVLKLPATLSFAYSGSLTKLVDETLVNPAISSTGSSLISYSVSDPSRATISEDGAVTLLEAGTLVITAYQAASTNYQAAAASYSIDVNRHPQSLIFEHSGDQTLLVDDLFTNIASGGPGIGAITYESDDSDIVYVDDEGDIYAFGAGTTTIHAAKAADRKYAAATANYSVTVERHPQTISFADATPLKTLVGHALTPSLTEGDGTGEISFSSSDTAVATVNDDGEISVLTSGHATITATKEADEKYAAASAIIDLHAVPRKISLTAWVGADKSQVEFNEGATGVEWAASNTSDCDMDDTIACTNGSKQDIGHFPTDEYSFKGAQTSYYQYRHGNFTASMPLQVARWRARTGTKVAQLNGYLYLMGGSDSPYGNYIDVWRSENGVQFTRINKYNGSTGSRIDHSVIGFNNKLWLLGGTTSDASIWSSADGTSWTKEVINAPFDKRSRAQMIVKDGLLYLIGGNDPEGNTLKDVWRSADGISWSSIATDQAFPKEAHAVLFNGKIWLVGGDGGDGSGRVLSSNDGISWNVENAAPPFSALSGKGGAAVFDNKIWLVEGASEHTWFSADGVNWQAGAPLPVASITNAAIHSFNNQLLIFAGSPSNETAISEHIYAYLGDSWGIVSDRHIGKPHEATIVAGGNALWVLTQNEDINKRQMLSSEDGKQWSELHAPPGTNQGGNFVYFNNALWLIQTDHDDGKRSHYYDQNEGWVSVDHKPEFSARTYAQTLVHDNRIWLMGGNNTGSGDDPNDIWTSSDGVTWTLVGSNELLSRNNYTTASFNGKLWVTGGQSFDDGTHYYHKDIHSSVDGITWVKEADNVPYGHRTHSELFAQNDRLWIIGGWSNEGFKHYQDVWSSADGKTWQRELWSTNLGPTLLPSIAVLNGTAYLSRGNGYNDARPYGFWRSLNGYDWDRLILQDAYLK</sequence>
<feature type="signal peptide" evidence="3">
    <location>
        <begin position="1"/>
        <end position="19"/>
    </location>
</feature>
<evidence type="ECO:0000313" key="6">
    <source>
        <dbReference type="Proteomes" id="UP000559987"/>
    </source>
</evidence>
<dbReference type="SMART" id="SM00635">
    <property type="entry name" value="BID_2"/>
    <property type="match status" value="4"/>
</dbReference>
<dbReference type="Proteomes" id="UP000559987">
    <property type="component" value="Unassembled WGS sequence"/>
</dbReference>
<dbReference type="PANTHER" id="PTHR24412">
    <property type="entry name" value="KELCH PROTEIN"/>
    <property type="match status" value="1"/>
</dbReference>
<comment type="caution">
    <text evidence="5">The sequence shown here is derived from an EMBL/GenBank/DDBJ whole genome shotgun (WGS) entry which is preliminary data.</text>
</comment>
<keyword evidence="2" id="KW-0677">Repeat</keyword>
<evidence type="ECO:0000256" key="1">
    <source>
        <dbReference type="ARBA" id="ARBA00022441"/>
    </source>
</evidence>
<evidence type="ECO:0000256" key="3">
    <source>
        <dbReference type="SAM" id="SignalP"/>
    </source>
</evidence>
<evidence type="ECO:0000313" key="5">
    <source>
        <dbReference type="EMBL" id="MBB3166944.1"/>
    </source>
</evidence>
<dbReference type="RefSeq" id="WP_183907284.1">
    <property type="nucleotide sequence ID" value="NZ_JACHXZ010000001.1"/>
</dbReference>
<evidence type="ECO:0000256" key="2">
    <source>
        <dbReference type="ARBA" id="ARBA00022737"/>
    </source>
</evidence>
<dbReference type="SUPFAM" id="SSF117281">
    <property type="entry name" value="Kelch motif"/>
    <property type="match status" value="2"/>
</dbReference>
<dbReference type="PROSITE" id="PS51257">
    <property type="entry name" value="PROKAR_LIPOPROTEIN"/>
    <property type="match status" value="1"/>
</dbReference>
<organism evidence="5 6">
    <name type="scientific">Simiduia aestuariiviva</name>
    <dbReference type="NCBI Taxonomy" id="1510459"/>
    <lineage>
        <taxon>Bacteria</taxon>
        <taxon>Pseudomonadati</taxon>
        <taxon>Pseudomonadota</taxon>
        <taxon>Gammaproteobacteria</taxon>
        <taxon>Cellvibrionales</taxon>
        <taxon>Cellvibrionaceae</taxon>
        <taxon>Simiduia</taxon>
    </lineage>
</organism>
<dbReference type="InterPro" id="IPR015915">
    <property type="entry name" value="Kelch-typ_b-propeller"/>
</dbReference>
<proteinExistence type="predicted"/>
<keyword evidence="3" id="KW-0732">Signal</keyword>
<name>A0A839UFX6_9GAMM</name>
<feature type="domain" description="BIG2" evidence="4">
    <location>
        <begin position="201"/>
        <end position="282"/>
    </location>
</feature>
<feature type="chain" id="PRO_5032950470" evidence="3">
    <location>
        <begin position="20"/>
        <end position="1206"/>
    </location>
</feature>